<feature type="transmembrane region" description="Helical" evidence="7">
    <location>
        <begin position="187"/>
        <end position="204"/>
    </location>
</feature>
<evidence type="ECO:0000256" key="1">
    <source>
        <dbReference type="ARBA" id="ARBA00004141"/>
    </source>
</evidence>
<dbReference type="RefSeq" id="WP_304601359.1">
    <property type="nucleotide sequence ID" value="NZ_JAUQYO010000001.1"/>
</dbReference>
<keyword evidence="5 7" id="KW-0811">Translocation</keyword>
<name>A0ABT9DA10_9CELL</name>
<comment type="similarity">
    <text evidence="7">Belongs to the TatC family.</text>
</comment>
<evidence type="ECO:0000313" key="8">
    <source>
        <dbReference type="EMBL" id="MDO8107750.1"/>
    </source>
</evidence>
<dbReference type="InterPro" id="IPR002033">
    <property type="entry name" value="TatC"/>
</dbReference>
<dbReference type="PRINTS" id="PR01840">
    <property type="entry name" value="TATCFAMILY"/>
</dbReference>
<keyword evidence="9" id="KW-1185">Reference proteome</keyword>
<dbReference type="PANTHER" id="PTHR30371">
    <property type="entry name" value="SEC-INDEPENDENT PROTEIN TRANSLOCASE PROTEIN TATC"/>
    <property type="match status" value="1"/>
</dbReference>
<gene>
    <name evidence="7 8" type="primary">tatC</name>
    <name evidence="8" type="ORF">Q6348_11135</name>
</gene>
<reference evidence="8 9" key="1">
    <citation type="submission" date="2023-07" db="EMBL/GenBank/DDBJ databases">
        <title>Description of novel actinomycetes strains, isolated from tidal flat sediment.</title>
        <authorList>
            <person name="Lu C."/>
        </authorList>
    </citation>
    <scope>NUCLEOTIDE SEQUENCE [LARGE SCALE GENOMIC DNA]</scope>
    <source>
        <strain evidence="8 9">SYSU T00b441</strain>
    </source>
</reference>
<feature type="transmembrane region" description="Helical" evidence="7">
    <location>
        <begin position="158"/>
        <end position="180"/>
    </location>
</feature>
<keyword evidence="6 7" id="KW-0472">Membrane</keyword>
<organism evidence="8 9">
    <name type="scientific">Actinotalea lenta</name>
    <dbReference type="NCBI Taxonomy" id="3064654"/>
    <lineage>
        <taxon>Bacteria</taxon>
        <taxon>Bacillati</taxon>
        <taxon>Actinomycetota</taxon>
        <taxon>Actinomycetes</taxon>
        <taxon>Micrococcales</taxon>
        <taxon>Cellulomonadaceae</taxon>
        <taxon>Actinotalea</taxon>
    </lineage>
</organism>
<feature type="transmembrane region" description="Helical" evidence="7">
    <location>
        <begin position="14"/>
        <end position="32"/>
    </location>
</feature>
<evidence type="ECO:0000256" key="6">
    <source>
        <dbReference type="ARBA" id="ARBA00023136"/>
    </source>
</evidence>
<keyword evidence="7" id="KW-1003">Cell membrane</keyword>
<feature type="transmembrane region" description="Helical" evidence="7">
    <location>
        <begin position="104"/>
        <end position="126"/>
    </location>
</feature>
<sequence length="247" mass="26584">MPLLDHLRELRRRILLATVGVVIGAVVGWLVYTPLFEALQKPILDLADRRGTTALVNFAGVAASLDIQIKVSLFAGVILSSPWWIYQLWAFIAPGLTHREKRYTLGFVAAAVPLFLAGAAIAWLMLPKAVAILTGFTPPGAGNIIDAQTYLTFVMQMVLAFGLAFLLPVVMVGLTLAGLVRAATWLAGWRWAVMGSAVFAAVATPTSDALSMFILMVPIVVLYFAAIGVGMLADHRRDARLAAEGLR</sequence>
<dbReference type="HAMAP" id="MF_00902">
    <property type="entry name" value="TatC"/>
    <property type="match status" value="1"/>
</dbReference>
<proteinExistence type="inferred from homology"/>
<feature type="transmembrane region" description="Helical" evidence="7">
    <location>
        <begin position="210"/>
        <end position="233"/>
    </location>
</feature>
<keyword evidence="7" id="KW-0813">Transport</keyword>
<feature type="transmembrane region" description="Helical" evidence="7">
    <location>
        <begin position="71"/>
        <end position="92"/>
    </location>
</feature>
<comment type="caution">
    <text evidence="8">The sequence shown here is derived from an EMBL/GenBank/DDBJ whole genome shotgun (WGS) entry which is preliminary data.</text>
</comment>
<keyword evidence="4 7" id="KW-1133">Transmembrane helix</keyword>
<dbReference type="NCBIfam" id="TIGR00945">
    <property type="entry name" value="tatC"/>
    <property type="match status" value="1"/>
</dbReference>
<evidence type="ECO:0000256" key="7">
    <source>
        <dbReference type="HAMAP-Rule" id="MF_00902"/>
    </source>
</evidence>
<dbReference type="Proteomes" id="UP001232536">
    <property type="component" value="Unassembled WGS sequence"/>
</dbReference>
<comment type="subcellular location">
    <subcellularLocation>
        <location evidence="7">Cell membrane</location>
        <topology evidence="7">Multi-pass membrane protein</topology>
    </subcellularLocation>
    <subcellularLocation>
        <location evidence="1">Membrane</location>
        <topology evidence="1">Multi-pass membrane protein</topology>
    </subcellularLocation>
</comment>
<comment type="function">
    <text evidence="7">Part of the twin-arginine translocation (Tat) system that transports large folded proteins containing a characteristic twin-arginine motif in their signal peptide across membranes. Together with TatB, TatC is part of a receptor directly interacting with Tat signal peptides.</text>
</comment>
<evidence type="ECO:0000313" key="9">
    <source>
        <dbReference type="Proteomes" id="UP001232536"/>
    </source>
</evidence>
<protein>
    <recommendedName>
        <fullName evidence="7">Sec-independent protein translocase protein TatC</fullName>
    </recommendedName>
</protein>
<evidence type="ECO:0000256" key="5">
    <source>
        <dbReference type="ARBA" id="ARBA00023010"/>
    </source>
</evidence>
<keyword evidence="3 7" id="KW-0653">Protein transport</keyword>
<keyword evidence="2 7" id="KW-0812">Transmembrane</keyword>
<comment type="subunit">
    <text evidence="7">The Tat system comprises two distinct complexes: a TatABC complex, containing multiple copies of TatA, TatB and TatC subunits, and a separate TatA complex, containing only TatA subunits. Substrates initially bind to the TatABC complex, which probably triggers association of the separate TatA complex to form the active translocon.</text>
</comment>
<dbReference type="PANTHER" id="PTHR30371:SF0">
    <property type="entry name" value="SEC-INDEPENDENT PROTEIN TRANSLOCASE PROTEIN TATC, CHLOROPLASTIC-RELATED"/>
    <property type="match status" value="1"/>
</dbReference>
<dbReference type="EMBL" id="JAUQYP010000001">
    <property type="protein sequence ID" value="MDO8107750.1"/>
    <property type="molecule type" value="Genomic_DNA"/>
</dbReference>
<dbReference type="Pfam" id="PF00902">
    <property type="entry name" value="TatC"/>
    <property type="match status" value="1"/>
</dbReference>
<evidence type="ECO:0000256" key="4">
    <source>
        <dbReference type="ARBA" id="ARBA00022989"/>
    </source>
</evidence>
<evidence type="ECO:0000256" key="3">
    <source>
        <dbReference type="ARBA" id="ARBA00022927"/>
    </source>
</evidence>
<evidence type="ECO:0000256" key="2">
    <source>
        <dbReference type="ARBA" id="ARBA00022692"/>
    </source>
</evidence>
<accession>A0ABT9DA10</accession>